<feature type="domain" description="Transglycosylase SLT" evidence="1">
    <location>
        <begin position="47"/>
        <end position="160"/>
    </location>
</feature>
<evidence type="ECO:0000259" key="1">
    <source>
        <dbReference type="Pfam" id="PF01464"/>
    </source>
</evidence>
<protein>
    <submittedName>
        <fullName evidence="2">Invasion protein IagB</fullName>
    </submittedName>
</protein>
<reference evidence="2 3" key="1">
    <citation type="submission" date="2017-09" db="EMBL/GenBank/DDBJ databases">
        <title>The draft genome sequences of Marinobacter guineae M3B.</title>
        <authorList>
            <person name="Cao J."/>
        </authorList>
    </citation>
    <scope>NUCLEOTIDE SEQUENCE [LARGE SCALE GENOMIC DNA]</scope>
    <source>
        <strain evidence="2 3">M3B</strain>
    </source>
</reference>
<dbReference type="EMBL" id="NTFI01000013">
    <property type="protein sequence ID" value="PHQ23595.1"/>
    <property type="molecule type" value="Genomic_DNA"/>
</dbReference>
<dbReference type="Proteomes" id="UP000229044">
    <property type="component" value="Unassembled WGS sequence"/>
</dbReference>
<organism evidence="2 3">
    <name type="scientific">Marinobacter guineae</name>
    <dbReference type="NCBI Taxonomy" id="432303"/>
    <lineage>
        <taxon>Bacteria</taxon>
        <taxon>Pseudomonadati</taxon>
        <taxon>Pseudomonadota</taxon>
        <taxon>Gammaproteobacteria</taxon>
        <taxon>Pseudomonadales</taxon>
        <taxon>Marinobacteraceae</taxon>
        <taxon>Marinobacter</taxon>
    </lineage>
</organism>
<comment type="caution">
    <text evidence="2">The sequence shown here is derived from an EMBL/GenBank/DDBJ whole genome shotgun (WGS) entry which is preliminary data.</text>
</comment>
<dbReference type="AlphaFoldDB" id="A0A2G1VA27"/>
<dbReference type="Gene3D" id="1.10.530.10">
    <property type="match status" value="1"/>
</dbReference>
<dbReference type="OrthoDB" id="9808681at2"/>
<gene>
    <name evidence="2" type="ORF">CLH62_20140</name>
</gene>
<dbReference type="InterPro" id="IPR023346">
    <property type="entry name" value="Lysozyme-like_dom_sf"/>
</dbReference>
<dbReference type="Pfam" id="PF01464">
    <property type="entry name" value="SLT"/>
    <property type="match status" value="1"/>
</dbReference>
<name>A0A2G1VA27_9GAMM</name>
<dbReference type="SUPFAM" id="SSF53955">
    <property type="entry name" value="Lysozyme-like"/>
    <property type="match status" value="1"/>
</dbReference>
<dbReference type="CDD" id="cd13400">
    <property type="entry name" value="LT_IagB-like"/>
    <property type="match status" value="1"/>
</dbReference>
<keyword evidence="3" id="KW-1185">Reference proteome</keyword>
<sequence length="175" mass="19430">MRMPATQHFLNMKARSYLTMARKRRPRIVGLAAMLVVSTSVLADINQCFSEAAGRYQVPAKLLKAIALVESNNKTDAINGNNSDGSRDYGLMQINSQHLERLQPYRITAPVLVRDPCTNIHVGAWILAENLVTTKGDLWAAVGAYNAGFSTKPKVQRARRHYVSKVRDALNHVGE</sequence>
<dbReference type="InterPro" id="IPR008258">
    <property type="entry name" value="Transglycosylase_SLT_dom_1"/>
</dbReference>
<evidence type="ECO:0000313" key="3">
    <source>
        <dbReference type="Proteomes" id="UP000229044"/>
    </source>
</evidence>
<evidence type="ECO:0000313" key="2">
    <source>
        <dbReference type="EMBL" id="PHQ23595.1"/>
    </source>
</evidence>
<accession>A0A2G1VA27</accession>
<proteinExistence type="predicted"/>